<dbReference type="Proteomes" id="UP001595840">
    <property type="component" value="Unassembled WGS sequence"/>
</dbReference>
<dbReference type="SUPFAM" id="SSF110069">
    <property type="entry name" value="ApaG-like"/>
    <property type="match status" value="1"/>
</dbReference>
<dbReference type="PROSITE" id="PS51087">
    <property type="entry name" value="APAG"/>
    <property type="match status" value="1"/>
</dbReference>
<dbReference type="InterPro" id="IPR036767">
    <property type="entry name" value="ApaG_sf"/>
</dbReference>
<name>A0ABV8V2K2_9GAMM</name>
<sequence>MLPEDIHIKVKSLYLPAQSSPKQGRYVFAYTISIHNKGQQPAKLLTRHWKILDGRNKLEEVRGEGVIGEQPRLLPGAEFTYSSGAVLETPNGTMEGSYQFRTDEGELFDVAIPLFALTLPGALH</sequence>
<organism evidence="4 5">
    <name type="scientific">Simiduia curdlanivorans</name>
    <dbReference type="NCBI Taxonomy" id="1492769"/>
    <lineage>
        <taxon>Bacteria</taxon>
        <taxon>Pseudomonadati</taxon>
        <taxon>Pseudomonadota</taxon>
        <taxon>Gammaproteobacteria</taxon>
        <taxon>Cellvibrionales</taxon>
        <taxon>Cellvibrionaceae</taxon>
        <taxon>Simiduia</taxon>
    </lineage>
</organism>
<dbReference type="Pfam" id="PF04379">
    <property type="entry name" value="DUF525"/>
    <property type="match status" value="1"/>
</dbReference>
<dbReference type="EMBL" id="JBHSCX010000005">
    <property type="protein sequence ID" value="MFC4362106.1"/>
    <property type="molecule type" value="Genomic_DNA"/>
</dbReference>
<comment type="caution">
    <text evidence="4">The sequence shown here is derived from an EMBL/GenBank/DDBJ whole genome shotgun (WGS) entry which is preliminary data.</text>
</comment>
<evidence type="ECO:0000256" key="1">
    <source>
        <dbReference type="ARBA" id="ARBA00017693"/>
    </source>
</evidence>
<proteinExistence type="inferred from homology"/>
<reference evidence="5" key="1">
    <citation type="journal article" date="2019" name="Int. J. Syst. Evol. Microbiol.">
        <title>The Global Catalogue of Microorganisms (GCM) 10K type strain sequencing project: providing services to taxonomists for standard genome sequencing and annotation.</title>
        <authorList>
            <consortium name="The Broad Institute Genomics Platform"/>
            <consortium name="The Broad Institute Genome Sequencing Center for Infectious Disease"/>
            <person name="Wu L."/>
            <person name="Ma J."/>
        </authorList>
    </citation>
    <scope>NUCLEOTIDE SEQUENCE [LARGE SCALE GENOMIC DNA]</scope>
    <source>
        <strain evidence="5">CECT 8570</strain>
    </source>
</reference>
<protein>
    <recommendedName>
        <fullName evidence="1 2">Protein ApaG</fullName>
    </recommendedName>
</protein>
<dbReference type="NCBIfam" id="NF003967">
    <property type="entry name" value="PRK05461.1"/>
    <property type="match status" value="1"/>
</dbReference>
<dbReference type="PANTHER" id="PTHR14289">
    <property type="entry name" value="F-BOX ONLY PROTEIN 3"/>
    <property type="match status" value="1"/>
</dbReference>
<evidence type="ECO:0000256" key="2">
    <source>
        <dbReference type="HAMAP-Rule" id="MF_00791"/>
    </source>
</evidence>
<feature type="domain" description="ApaG" evidence="3">
    <location>
        <begin position="1"/>
        <end position="124"/>
    </location>
</feature>
<evidence type="ECO:0000313" key="4">
    <source>
        <dbReference type="EMBL" id="MFC4362106.1"/>
    </source>
</evidence>
<evidence type="ECO:0000313" key="5">
    <source>
        <dbReference type="Proteomes" id="UP001595840"/>
    </source>
</evidence>
<evidence type="ECO:0000259" key="3">
    <source>
        <dbReference type="PROSITE" id="PS51087"/>
    </source>
</evidence>
<dbReference type="InterPro" id="IPR007474">
    <property type="entry name" value="ApaG_domain"/>
</dbReference>
<dbReference type="Gene3D" id="2.60.40.1470">
    <property type="entry name" value="ApaG domain"/>
    <property type="match status" value="1"/>
</dbReference>
<accession>A0ABV8V2K2</accession>
<keyword evidence="5" id="KW-1185">Reference proteome</keyword>
<dbReference type="RefSeq" id="WP_290259117.1">
    <property type="nucleotide sequence ID" value="NZ_JAUFQG010000004.1"/>
</dbReference>
<gene>
    <name evidence="2 4" type="primary">apaG</name>
    <name evidence="4" type="ORF">ACFOX3_07330</name>
</gene>
<dbReference type="HAMAP" id="MF_00791">
    <property type="entry name" value="ApaG"/>
    <property type="match status" value="1"/>
</dbReference>
<dbReference type="InterPro" id="IPR023065">
    <property type="entry name" value="Uncharacterised_ApaG"/>
</dbReference>
<dbReference type="PANTHER" id="PTHR14289:SF16">
    <property type="entry name" value="POLYMERASE DELTA-INTERACTING PROTEIN 2"/>
    <property type="match status" value="1"/>
</dbReference>